<reference evidence="1 2" key="1">
    <citation type="submission" date="2017-10" db="EMBL/GenBank/DDBJ databases">
        <title>Sequencing the genomes of 1000 actinobacteria strains.</title>
        <authorList>
            <person name="Klenk H.-P."/>
        </authorList>
    </citation>
    <scope>NUCLEOTIDE SEQUENCE [LARGE SCALE GENOMIC DNA]</scope>
    <source>
        <strain evidence="1 2">DSM 46092</strain>
    </source>
</reference>
<dbReference type="EMBL" id="PDJK01000002">
    <property type="protein sequence ID" value="PFG50348.1"/>
    <property type="molecule type" value="Genomic_DNA"/>
</dbReference>
<gene>
    <name evidence="1" type="ORF">ATK36_5575</name>
</gene>
<dbReference type="Proteomes" id="UP000243542">
    <property type="component" value="Unassembled WGS sequence"/>
</dbReference>
<proteinExistence type="predicted"/>
<accession>A0A2A9FGT0</accession>
<dbReference type="AlphaFoldDB" id="A0A2A9FGT0"/>
<comment type="caution">
    <text evidence="1">The sequence shown here is derived from an EMBL/GenBank/DDBJ whole genome shotgun (WGS) entry which is preliminary data.</text>
</comment>
<name>A0A2A9FGT0_9PSEU</name>
<protein>
    <submittedName>
        <fullName evidence="1">Uncharacterized protein</fullName>
    </submittedName>
</protein>
<evidence type="ECO:0000313" key="1">
    <source>
        <dbReference type="EMBL" id="PFG50348.1"/>
    </source>
</evidence>
<sequence length="131" mass="14757">MSPYLGTSESRHVVPYAFESLFIMLPGPGGSAEYRRIEPPVLFDGEAESDEFRAPARRMAAEFRDGKRKTAVPFDRAAEAQRRVLPRSAPMTRIEHARLDIPAQVQATVYVRLHVVVPWVFVVCCSLRDQG</sequence>
<keyword evidence="2" id="KW-1185">Reference proteome</keyword>
<organism evidence="1 2">
    <name type="scientific">Amycolatopsis sulphurea</name>
    <dbReference type="NCBI Taxonomy" id="76022"/>
    <lineage>
        <taxon>Bacteria</taxon>
        <taxon>Bacillati</taxon>
        <taxon>Actinomycetota</taxon>
        <taxon>Actinomycetes</taxon>
        <taxon>Pseudonocardiales</taxon>
        <taxon>Pseudonocardiaceae</taxon>
        <taxon>Amycolatopsis</taxon>
    </lineage>
</organism>
<evidence type="ECO:0000313" key="2">
    <source>
        <dbReference type="Proteomes" id="UP000243542"/>
    </source>
</evidence>